<dbReference type="EMBL" id="CP036347">
    <property type="protein sequence ID" value="QDU05931.1"/>
    <property type="molecule type" value="Genomic_DNA"/>
</dbReference>
<dbReference type="RefSeq" id="WP_145044558.1">
    <property type="nucleotide sequence ID" value="NZ_CP036347.1"/>
</dbReference>
<name>A0A517WL07_9PLAN</name>
<proteinExistence type="predicted"/>
<accession>A0A517WL07</accession>
<sequence>MSEEIPTEYQEILHQIHSNVFLERLKDHLDPVDRRYLNEGDASDLNDLVRRLLVEEASPSIGSEVIQKLLGDDGIRDDLLKATSKIMKSQSKEA</sequence>
<dbReference type="Proteomes" id="UP000320722">
    <property type="component" value="Chromosome"/>
</dbReference>
<gene>
    <name evidence="1" type="ORF">V6x_56750</name>
</gene>
<organism evidence="1 2">
    <name type="scientific">Gimesia chilikensis</name>
    <dbReference type="NCBI Taxonomy" id="2605989"/>
    <lineage>
        <taxon>Bacteria</taxon>
        <taxon>Pseudomonadati</taxon>
        <taxon>Planctomycetota</taxon>
        <taxon>Planctomycetia</taxon>
        <taxon>Planctomycetales</taxon>
        <taxon>Planctomycetaceae</taxon>
        <taxon>Gimesia</taxon>
    </lineage>
</organism>
<protein>
    <submittedName>
        <fullName evidence="1">Uncharacterized protein</fullName>
    </submittedName>
</protein>
<dbReference type="AlphaFoldDB" id="A0A517WL07"/>
<reference evidence="1 2" key="1">
    <citation type="submission" date="2019-02" db="EMBL/GenBank/DDBJ databases">
        <title>Deep-cultivation of Planctomycetes and their phenomic and genomic characterization uncovers novel biology.</title>
        <authorList>
            <person name="Wiegand S."/>
            <person name="Jogler M."/>
            <person name="Boedeker C."/>
            <person name="Pinto D."/>
            <person name="Vollmers J."/>
            <person name="Rivas-Marin E."/>
            <person name="Kohn T."/>
            <person name="Peeters S.H."/>
            <person name="Heuer A."/>
            <person name="Rast P."/>
            <person name="Oberbeckmann S."/>
            <person name="Bunk B."/>
            <person name="Jeske O."/>
            <person name="Meyerdierks A."/>
            <person name="Storesund J.E."/>
            <person name="Kallscheuer N."/>
            <person name="Luecker S."/>
            <person name="Lage O.M."/>
            <person name="Pohl T."/>
            <person name="Merkel B.J."/>
            <person name="Hornburger P."/>
            <person name="Mueller R.-W."/>
            <person name="Bruemmer F."/>
            <person name="Labrenz M."/>
            <person name="Spormann A.M."/>
            <person name="Op den Camp H."/>
            <person name="Overmann J."/>
            <person name="Amann R."/>
            <person name="Jetten M.S.M."/>
            <person name="Mascher T."/>
            <person name="Medema M.H."/>
            <person name="Devos D.P."/>
            <person name="Kaster A.-K."/>
            <person name="Ovreas L."/>
            <person name="Rohde M."/>
            <person name="Galperin M.Y."/>
            <person name="Jogler C."/>
        </authorList>
    </citation>
    <scope>NUCLEOTIDE SEQUENCE [LARGE SCALE GENOMIC DNA]</scope>
    <source>
        <strain evidence="1 2">V6</strain>
    </source>
</reference>
<evidence type="ECO:0000313" key="1">
    <source>
        <dbReference type="EMBL" id="QDU05931.1"/>
    </source>
</evidence>
<evidence type="ECO:0000313" key="2">
    <source>
        <dbReference type="Proteomes" id="UP000320722"/>
    </source>
</evidence>